<dbReference type="OMA" id="FRDSPEW"/>
<dbReference type="Pfam" id="PF25788">
    <property type="entry name" value="Ig_Rha78A_N"/>
    <property type="match status" value="1"/>
</dbReference>
<dbReference type="InterPro" id="IPR008902">
    <property type="entry name" value="Rhamnosid_concanavalin"/>
</dbReference>
<dbReference type="PANTHER" id="PTHR33307">
    <property type="entry name" value="ALPHA-RHAMNOSIDASE (EUROFUNG)"/>
    <property type="match status" value="1"/>
</dbReference>
<gene>
    <name evidence="8" type="ORF">JI435_144000</name>
</gene>
<dbReference type="PANTHER" id="PTHR33307:SF6">
    <property type="entry name" value="ALPHA-RHAMNOSIDASE (EUROFUNG)-RELATED"/>
    <property type="match status" value="1"/>
</dbReference>
<dbReference type="Pfam" id="PF17390">
    <property type="entry name" value="Bac_rhamnosid_C"/>
    <property type="match status" value="1"/>
</dbReference>
<dbReference type="VEuPathDB" id="FungiDB:JI435_144000"/>
<protein>
    <recommendedName>
        <fullName evidence="2">alpha-L-rhamnosidase</fullName>
        <ecNumber evidence="2">3.2.1.40</ecNumber>
    </recommendedName>
</protein>
<evidence type="ECO:0000259" key="5">
    <source>
        <dbReference type="Pfam" id="PF08531"/>
    </source>
</evidence>
<dbReference type="GO" id="GO:0030596">
    <property type="term" value="F:alpha-L-rhamnosidase activity"/>
    <property type="evidence" value="ECO:0007669"/>
    <property type="project" value="UniProtKB-EC"/>
</dbReference>
<dbReference type="Pfam" id="PF08531">
    <property type="entry name" value="Bac_rhamnosid_N"/>
    <property type="match status" value="1"/>
</dbReference>
<sequence>MTQVIDVRFEHYDAPFTIGVDETKPRLSWKIRTSSPQFQQNAYEIEIFDESSQSASTRLHLTRVVSSSCTFVPWPSDQPLRSRQKIAARIRIWDEQDNASPWSDLAGLETGLLERNEWQCARIAAPWNADSAGPLPEQLYRKQFSVEKTVSRARLYITSQGLYEASVNGSRVGDYFLAPGWTSYDGRLQYQTYDITSALTPGNNCLGVRVAEGWFNGRIGYLGGARNIWGSRTSLLAQLEITFNDGRTQILCTDDSWLVSDGPIRLAEIYDGEKYDATQEVPDWSMPTTSDTVPYSGWKPVTSLDPLLESIKLTAGYAGPVRRFESIPVKKQTISPSGKTIIDFDQNLVGYLRLKGIKGPRGHKITLKHAEILEDGELCLRILRQCAATDEYTLRGTEDDGEETYEPRFTFHGFRYAQIDGWVGQLDPSSVEAVVCHTDMKRVGSFSCSNSLLNQLHSNVVWSMRGNFLSVPTDCPQRDERLGWTGDIALFVPTAVLLYDCFGMLKNWLVDLAYDSSCSNGVPPIVCPNNKPIWTPPTPTAIWADSAILLPWNLYLETGDETILSQLYDFMTKYISIIPRNKEGATHLCDQNGFQFGDWVDPAAPPDSPFKAFTDAIMVANMFLIQNLDLMSQISAILGKETEKLSFAAEAEVARAEFQDEYVTSTGRLVSDSQTAYSLAITMNILPPEKRVRAGNRLAELVKKNGFKIATGFAGTPFVCEALARMGHCQVAYAMLLETKCPSWLYPVNKGATTIWERWDSMLPNGKANVDDMTSFNHYAFGSIAKFLYERLAGLQRVDAGWKQCRIAPMIGAEFTNASASHITPRGTVSCEWKTGEPQDGVETFQLKVVVPYGTKAEVVIPEGTGSRIENVGPGEWSFESKIRRDYEWPVQSLELAL</sequence>
<dbReference type="EC" id="3.2.1.40" evidence="2"/>
<reference evidence="9" key="1">
    <citation type="journal article" date="2021" name="BMC Genomics">
        <title>Chromosome-level genome assembly and manually-curated proteome of model necrotroph Parastagonospora nodorum Sn15 reveals a genome-wide trove of candidate effector homologs, and redundancy of virulence-related functions within an accessory chromosome.</title>
        <authorList>
            <person name="Bertazzoni S."/>
            <person name="Jones D.A.B."/>
            <person name="Phan H.T."/>
            <person name="Tan K.-C."/>
            <person name="Hane J.K."/>
        </authorList>
    </citation>
    <scope>NUCLEOTIDE SEQUENCE [LARGE SCALE GENOMIC DNA]</scope>
    <source>
        <strain evidence="9">SN15 / ATCC MYA-4574 / FGSC 10173)</strain>
    </source>
</reference>
<dbReference type="AlphaFoldDB" id="A0A7U2F680"/>
<evidence type="ECO:0000313" key="9">
    <source>
        <dbReference type="Proteomes" id="UP000663193"/>
    </source>
</evidence>
<dbReference type="InterPro" id="IPR008928">
    <property type="entry name" value="6-hairpin_glycosidase_sf"/>
</dbReference>
<feature type="domain" description="Bacterial alpha-L-rhamnosidase N-terminal" evidence="5">
    <location>
        <begin position="148"/>
        <end position="322"/>
    </location>
</feature>
<dbReference type="InterPro" id="IPR035398">
    <property type="entry name" value="Bac_rhamnosid_C"/>
</dbReference>
<accession>A0A7U2F680</accession>
<dbReference type="InterPro" id="IPR035396">
    <property type="entry name" value="Bac_rhamnosid6H"/>
</dbReference>
<dbReference type="Gene3D" id="2.60.420.10">
    <property type="entry name" value="Maltose phosphorylase, domain 3"/>
    <property type="match status" value="1"/>
</dbReference>
<feature type="domain" description="Alpha-L-rhamnosidase concanavalin-like" evidence="4">
    <location>
        <begin position="336"/>
        <end position="437"/>
    </location>
</feature>
<dbReference type="Gene3D" id="2.60.120.260">
    <property type="entry name" value="Galactose-binding domain-like"/>
    <property type="match status" value="2"/>
</dbReference>
<keyword evidence="9" id="KW-1185">Reference proteome</keyword>
<dbReference type="Pfam" id="PF17389">
    <property type="entry name" value="Bac_rhamnosid6H"/>
    <property type="match status" value="1"/>
</dbReference>
<dbReference type="SUPFAM" id="SSF49785">
    <property type="entry name" value="Galactose-binding domain-like"/>
    <property type="match status" value="1"/>
</dbReference>
<feature type="domain" description="Alpha-L-rhamnosidase C-terminal" evidence="7">
    <location>
        <begin position="794"/>
        <end position="872"/>
    </location>
</feature>
<evidence type="ECO:0000259" key="6">
    <source>
        <dbReference type="Pfam" id="PF17389"/>
    </source>
</evidence>
<evidence type="ECO:0000256" key="1">
    <source>
        <dbReference type="ARBA" id="ARBA00001445"/>
    </source>
</evidence>
<dbReference type="InterPro" id="IPR013737">
    <property type="entry name" value="Bac_rhamnosid_N"/>
</dbReference>
<dbReference type="InterPro" id="IPR013783">
    <property type="entry name" value="Ig-like_fold"/>
</dbReference>
<dbReference type="Gene3D" id="2.60.40.10">
    <property type="entry name" value="Immunoglobulins"/>
    <property type="match status" value="1"/>
</dbReference>
<dbReference type="SUPFAM" id="SSF48208">
    <property type="entry name" value="Six-hairpin glycosidases"/>
    <property type="match status" value="1"/>
</dbReference>
<dbReference type="InterPro" id="IPR008979">
    <property type="entry name" value="Galactose-bd-like_sf"/>
</dbReference>
<evidence type="ECO:0000256" key="2">
    <source>
        <dbReference type="ARBA" id="ARBA00012652"/>
    </source>
</evidence>
<evidence type="ECO:0000259" key="4">
    <source>
        <dbReference type="Pfam" id="PF05592"/>
    </source>
</evidence>
<dbReference type="PIRSF" id="PIRSF010631">
    <property type="entry name" value="A-rhamnsds"/>
    <property type="match status" value="1"/>
</dbReference>
<dbReference type="Gene3D" id="1.50.10.10">
    <property type="match status" value="1"/>
</dbReference>
<dbReference type="GO" id="GO:0005975">
    <property type="term" value="P:carbohydrate metabolic process"/>
    <property type="evidence" value="ECO:0007669"/>
    <property type="project" value="InterPro"/>
</dbReference>
<dbReference type="Proteomes" id="UP000663193">
    <property type="component" value="Chromosome 9"/>
</dbReference>
<dbReference type="EMBL" id="CP069031">
    <property type="protein sequence ID" value="QRC99490.1"/>
    <property type="molecule type" value="Genomic_DNA"/>
</dbReference>
<evidence type="ECO:0000259" key="7">
    <source>
        <dbReference type="Pfam" id="PF17390"/>
    </source>
</evidence>
<evidence type="ECO:0000256" key="3">
    <source>
        <dbReference type="ARBA" id="ARBA00022801"/>
    </source>
</evidence>
<keyword evidence="3" id="KW-0378">Hydrolase</keyword>
<organism evidence="8 9">
    <name type="scientific">Phaeosphaeria nodorum (strain SN15 / ATCC MYA-4574 / FGSC 10173)</name>
    <name type="common">Glume blotch fungus</name>
    <name type="synonym">Parastagonospora nodorum</name>
    <dbReference type="NCBI Taxonomy" id="321614"/>
    <lineage>
        <taxon>Eukaryota</taxon>
        <taxon>Fungi</taxon>
        <taxon>Dikarya</taxon>
        <taxon>Ascomycota</taxon>
        <taxon>Pezizomycotina</taxon>
        <taxon>Dothideomycetes</taxon>
        <taxon>Pleosporomycetidae</taxon>
        <taxon>Pleosporales</taxon>
        <taxon>Pleosporineae</taxon>
        <taxon>Phaeosphaeriaceae</taxon>
        <taxon>Parastagonospora</taxon>
    </lineage>
</organism>
<dbReference type="InterPro" id="IPR016007">
    <property type="entry name" value="Alpha_rhamnosid"/>
</dbReference>
<feature type="domain" description="Alpha-L-rhamnosidase six-hairpin glycosidase" evidence="6">
    <location>
        <begin position="442"/>
        <end position="791"/>
    </location>
</feature>
<dbReference type="InterPro" id="IPR012341">
    <property type="entry name" value="6hp_glycosidase-like_sf"/>
</dbReference>
<dbReference type="Pfam" id="PF05592">
    <property type="entry name" value="Bac_rhamnosid"/>
    <property type="match status" value="1"/>
</dbReference>
<name>A0A7U2F680_PHANO</name>
<evidence type="ECO:0000313" key="8">
    <source>
        <dbReference type="EMBL" id="QRC99490.1"/>
    </source>
</evidence>
<comment type="catalytic activity">
    <reaction evidence="1">
        <text>Hydrolysis of terminal non-reducing alpha-L-rhamnose residues in alpha-L-rhamnosides.</text>
        <dbReference type="EC" id="3.2.1.40"/>
    </reaction>
</comment>
<dbReference type="OrthoDB" id="10036721at2759"/>
<proteinExistence type="predicted"/>